<dbReference type="GO" id="GO:0005886">
    <property type="term" value="C:plasma membrane"/>
    <property type="evidence" value="ECO:0007669"/>
    <property type="project" value="UniProtKB-SubCell"/>
</dbReference>
<feature type="transmembrane region" description="Helical" evidence="7">
    <location>
        <begin position="20"/>
        <end position="42"/>
    </location>
</feature>
<dbReference type="InterPro" id="IPR045276">
    <property type="entry name" value="YbiO_bact"/>
</dbReference>
<dbReference type="Gene3D" id="2.30.30.60">
    <property type="match status" value="1"/>
</dbReference>
<evidence type="ECO:0000256" key="6">
    <source>
        <dbReference type="ARBA" id="ARBA00023136"/>
    </source>
</evidence>
<feature type="transmembrane region" description="Helical" evidence="7">
    <location>
        <begin position="104"/>
        <end position="124"/>
    </location>
</feature>
<dbReference type="Gene3D" id="1.10.287.1260">
    <property type="match status" value="1"/>
</dbReference>
<keyword evidence="6 7" id="KW-0472">Membrane</keyword>
<evidence type="ECO:0000256" key="3">
    <source>
        <dbReference type="ARBA" id="ARBA00022475"/>
    </source>
</evidence>
<accession>A0A6J6H653</accession>
<protein>
    <submittedName>
        <fullName evidence="10">Unannotated protein</fullName>
    </submittedName>
</protein>
<evidence type="ECO:0000313" key="10">
    <source>
        <dbReference type="EMBL" id="CAB4609041.1"/>
    </source>
</evidence>
<feature type="transmembrane region" description="Helical" evidence="7">
    <location>
        <begin position="78"/>
        <end position="98"/>
    </location>
</feature>
<dbReference type="SUPFAM" id="SSF82861">
    <property type="entry name" value="Mechanosensitive channel protein MscS (YggB), transmembrane region"/>
    <property type="match status" value="1"/>
</dbReference>
<dbReference type="InterPro" id="IPR023408">
    <property type="entry name" value="MscS_beta-dom_sf"/>
</dbReference>
<evidence type="ECO:0000259" key="9">
    <source>
        <dbReference type="Pfam" id="PF21088"/>
    </source>
</evidence>
<keyword evidence="4 7" id="KW-0812">Transmembrane</keyword>
<comment type="subcellular location">
    <subcellularLocation>
        <location evidence="1">Cell membrane</location>
        <topology evidence="1">Multi-pass membrane protein</topology>
    </subcellularLocation>
</comment>
<evidence type="ECO:0000256" key="4">
    <source>
        <dbReference type="ARBA" id="ARBA00022692"/>
    </source>
</evidence>
<feature type="domain" description="Mechanosensitive ion channel MscS" evidence="8">
    <location>
        <begin position="126"/>
        <end position="191"/>
    </location>
</feature>
<organism evidence="10">
    <name type="scientific">freshwater metagenome</name>
    <dbReference type="NCBI Taxonomy" id="449393"/>
    <lineage>
        <taxon>unclassified sequences</taxon>
        <taxon>metagenomes</taxon>
        <taxon>ecological metagenomes</taxon>
    </lineage>
</organism>
<name>A0A6J6H653_9ZZZZ</name>
<dbReference type="InterPro" id="IPR006685">
    <property type="entry name" value="MscS_channel_2nd"/>
</dbReference>
<keyword evidence="5 7" id="KW-1133">Transmembrane helix</keyword>
<gene>
    <name evidence="10" type="ORF">UFOPK1857_00288</name>
</gene>
<dbReference type="GO" id="GO:0008381">
    <property type="term" value="F:mechanosensitive monoatomic ion channel activity"/>
    <property type="evidence" value="ECO:0007669"/>
    <property type="project" value="InterPro"/>
</dbReference>
<dbReference type="Pfam" id="PF00924">
    <property type="entry name" value="MS_channel_2nd"/>
    <property type="match status" value="1"/>
</dbReference>
<dbReference type="FunFam" id="2.30.30.60:FF:000001">
    <property type="entry name" value="MscS Mechanosensitive ion channel"/>
    <property type="match status" value="1"/>
</dbReference>
<evidence type="ECO:0000256" key="7">
    <source>
        <dbReference type="SAM" id="Phobius"/>
    </source>
</evidence>
<dbReference type="Pfam" id="PF21088">
    <property type="entry name" value="MS_channel_1st"/>
    <property type="match status" value="1"/>
</dbReference>
<dbReference type="EMBL" id="CAEZUU010000038">
    <property type="protein sequence ID" value="CAB4609041.1"/>
    <property type="molecule type" value="Genomic_DNA"/>
</dbReference>
<sequence length="198" mass="21187">MNSYETLVQWLQTAWHDWSTLIRIALIIIGAIVLRSVLLVSVKRIVRGITSGAKKNGNGKSLAASLNPERLVLRAKTLGSVLSNFITWSIYVIAATMLLSELGVAVGALIAGAGILGAALGFGAQNIVRDLLSGLFIVFEDQYGIGDKVDLGEASGVVESVGLRITQVRDTKGTLWYVRNGEILRVGNLSHKSSQKGK</sequence>
<evidence type="ECO:0000256" key="2">
    <source>
        <dbReference type="ARBA" id="ARBA00008017"/>
    </source>
</evidence>
<dbReference type="InterPro" id="IPR010920">
    <property type="entry name" value="LSM_dom_sf"/>
</dbReference>
<keyword evidence="3" id="KW-1003">Cell membrane</keyword>
<reference evidence="10" key="1">
    <citation type="submission" date="2020-05" db="EMBL/GenBank/DDBJ databases">
        <authorList>
            <person name="Chiriac C."/>
            <person name="Salcher M."/>
            <person name="Ghai R."/>
            <person name="Kavagutti S V."/>
        </authorList>
    </citation>
    <scope>NUCLEOTIDE SEQUENCE</scope>
</reference>
<proteinExistence type="inferred from homology"/>
<dbReference type="InterPro" id="IPR011014">
    <property type="entry name" value="MscS_channel_TM-2"/>
</dbReference>
<evidence type="ECO:0000256" key="1">
    <source>
        <dbReference type="ARBA" id="ARBA00004651"/>
    </source>
</evidence>
<dbReference type="AlphaFoldDB" id="A0A6J6H653"/>
<dbReference type="SUPFAM" id="SSF50182">
    <property type="entry name" value="Sm-like ribonucleoproteins"/>
    <property type="match status" value="1"/>
</dbReference>
<evidence type="ECO:0000256" key="5">
    <source>
        <dbReference type="ARBA" id="ARBA00022989"/>
    </source>
</evidence>
<dbReference type="PANTHER" id="PTHR30460:SF0">
    <property type="entry name" value="MODERATE CONDUCTANCE MECHANOSENSITIVE CHANNEL YBIO"/>
    <property type="match status" value="1"/>
</dbReference>
<comment type="similarity">
    <text evidence="2">Belongs to the MscS (TC 1.A.23) family.</text>
</comment>
<evidence type="ECO:0000259" key="8">
    <source>
        <dbReference type="Pfam" id="PF00924"/>
    </source>
</evidence>
<dbReference type="PANTHER" id="PTHR30460">
    <property type="entry name" value="MODERATE CONDUCTANCE MECHANOSENSITIVE CHANNEL YBIO"/>
    <property type="match status" value="1"/>
</dbReference>
<dbReference type="InterPro" id="IPR049142">
    <property type="entry name" value="MS_channel_1st"/>
</dbReference>
<feature type="domain" description="Mechanosensitive ion channel transmembrane helices 2/3" evidence="9">
    <location>
        <begin position="90"/>
        <end position="125"/>
    </location>
</feature>